<proteinExistence type="predicted"/>
<comment type="caution">
    <text evidence="3">The sequence shown here is derived from an EMBL/GenBank/DDBJ whole genome shotgun (WGS) entry which is preliminary data.</text>
</comment>
<evidence type="ECO:0000256" key="2">
    <source>
        <dbReference type="SAM" id="Phobius"/>
    </source>
</evidence>
<dbReference type="VEuPathDB" id="AmoebaDB:EHI7A_063060"/>
<accession>A0A175JRC9</accession>
<keyword evidence="2" id="KW-1133">Transmembrane helix</keyword>
<dbReference type="EMBL" id="BDEQ01000001">
    <property type="protein sequence ID" value="GAT95996.1"/>
    <property type="molecule type" value="Genomic_DNA"/>
</dbReference>
<evidence type="ECO:0000313" key="3">
    <source>
        <dbReference type="EMBL" id="GAT95996.1"/>
    </source>
</evidence>
<reference evidence="3 4" key="1">
    <citation type="submission" date="2016-05" db="EMBL/GenBank/DDBJ databases">
        <title>First whole genome sequencing of Entamoeba histolytica HM1:IMSS-clone-6.</title>
        <authorList>
            <person name="Mukherjee Avik.K."/>
            <person name="Izumyama S."/>
            <person name="Nakada-Tsukui K."/>
            <person name="Nozaki T."/>
        </authorList>
    </citation>
    <scope>NUCLEOTIDE SEQUENCE [LARGE SCALE GENOMIC DNA]</scope>
    <source>
        <strain evidence="3 4">HM1:IMSS clone 6</strain>
    </source>
</reference>
<organism evidence="3 4">
    <name type="scientific">Entamoeba histolytica</name>
    <dbReference type="NCBI Taxonomy" id="5759"/>
    <lineage>
        <taxon>Eukaryota</taxon>
        <taxon>Amoebozoa</taxon>
        <taxon>Evosea</taxon>
        <taxon>Archamoebae</taxon>
        <taxon>Mastigamoebida</taxon>
        <taxon>Entamoebidae</taxon>
        <taxon>Entamoeba</taxon>
    </lineage>
</organism>
<evidence type="ECO:0000256" key="1">
    <source>
        <dbReference type="SAM" id="MobiDB-lite"/>
    </source>
</evidence>
<sequence length="342" mass="39296">MTYQNLSHSFFPLAENINTIVQKIIKDCVNSGFTIINQEDENKLVQMANDMSNKTEDLMNEYDSYEMIKSKLKEKTDSISETIVSLSLLKNPTSIIDALLHLNADCTSIVIIATVSPFLRVLHQKEKATSLIKGFNQGKHSVDEIHEICLTITEVVHLLGCLGDLTIKQQKDIQQTQECTNKIYQNSLREIQRKITQNEDITEVLKPIDKQLFVMMDVVLGIQKEVEDEIQKYVEMRVKFNQEYEKRKVQMGISSEPKKSKNSKPKEKVSESLEEKNREKEQQEYNQTLQLCEKIAKTATNETGEEEQKQEEEIRKIKIIIVGSLALIILGIAMLFVQKNKV</sequence>
<protein>
    <submittedName>
        <fullName evidence="3">Uncharacterized protein</fullName>
    </submittedName>
</protein>
<dbReference type="VEuPathDB" id="AmoebaDB:KM1_128040"/>
<dbReference type="eggNOG" id="ENOG502RBYI">
    <property type="taxonomic scope" value="Eukaryota"/>
</dbReference>
<keyword evidence="2" id="KW-0812">Transmembrane</keyword>
<dbReference type="VEuPathDB" id="AmoebaDB:EHI8A_068920"/>
<keyword evidence="2" id="KW-0472">Membrane</keyword>
<evidence type="ECO:0000313" key="4">
    <source>
        <dbReference type="Proteomes" id="UP000078387"/>
    </source>
</evidence>
<name>A0A175JRC9_ENTHI</name>
<dbReference type="Proteomes" id="UP000078387">
    <property type="component" value="Unassembled WGS sequence"/>
</dbReference>
<feature type="region of interest" description="Disordered" evidence="1">
    <location>
        <begin position="251"/>
        <end position="284"/>
    </location>
</feature>
<dbReference type="VEuPathDB" id="AmoebaDB:EHI5A_072190"/>
<feature type="compositionally biased region" description="Basic and acidic residues" evidence="1">
    <location>
        <begin position="256"/>
        <end position="283"/>
    </location>
</feature>
<dbReference type="AlphaFoldDB" id="A0A175JRC9"/>
<gene>
    <name evidence="3" type="ORF">CL6EHI_163520</name>
</gene>
<dbReference type="VEuPathDB" id="AmoebaDB:EHI_163520"/>
<feature type="transmembrane region" description="Helical" evidence="2">
    <location>
        <begin position="319"/>
        <end position="337"/>
    </location>
</feature>